<proteinExistence type="predicted"/>
<dbReference type="CTD" id="6756936"/>
<evidence type="ECO:0000313" key="3">
    <source>
        <dbReference type="Proteomes" id="UP000009022"/>
    </source>
</evidence>
<feature type="region of interest" description="Disordered" evidence="1">
    <location>
        <begin position="303"/>
        <end position="340"/>
    </location>
</feature>
<feature type="region of interest" description="Disordered" evidence="1">
    <location>
        <begin position="176"/>
        <end position="209"/>
    </location>
</feature>
<dbReference type="InParanoid" id="B3S678"/>
<feature type="compositionally biased region" description="Basic and acidic residues" evidence="1">
    <location>
        <begin position="318"/>
        <end position="335"/>
    </location>
</feature>
<dbReference type="GeneID" id="6756936"/>
<dbReference type="EMBL" id="DS985252">
    <property type="protein sequence ID" value="EDV21575.1"/>
    <property type="molecule type" value="Genomic_DNA"/>
</dbReference>
<accession>B3S678</accession>
<feature type="region of interest" description="Disordered" evidence="1">
    <location>
        <begin position="107"/>
        <end position="149"/>
    </location>
</feature>
<dbReference type="KEGG" id="tad:TRIADDRAFT_59707"/>
<organism evidence="2 3">
    <name type="scientific">Trichoplax adhaerens</name>
    <name type="common">Trichoplax reptans</name>
    <dbReference type="NCBI Taxonomy" id="10228"/>
    <lineage>
        <taxon>Eukaryota</taxon>
        <taxon>Metazoa</taxon>
        <taxon>Placozoa</taxon>
        <taxon>Uniplacotomia</taxon>
        <taxon>Trichoplacea</taxon>
        <taxon>Trichoplacidae</taxon>
        <taxon>Trichoplax</taxon>
    </lineage>
</organism>
<keyword evidence="3" id="KW-1185">Reference proteome</keyword>
<dbReference type="PhylomeDB" id="B3S678"/>
<name>B3S678_TRIAD</name>
<dbReference type="HOGENOM" id="CLU_604596_0_0_1"/>
<feature type="compositionally biased region" description="Basic and acidic residues" evidence="1">
    <location>
        <begin position="190"/>
        <end position="209"/>
    </location>
</feature>
<feature type="compositionally biased region" description="Basic residues" evidence="1">
    <location>
        <begin position="112"/>
        <end position="124"/>
    </location>
</feature>
<reference evidence="2 3" key="1">
    <citation type="journal article" date="2008" name="Nature">
        <title>The Trichoplax genome and the nature of placozoans.</title>
        <authorList>
            <person name="Srivastava M."/>
            <person name="Begovic E."/>
            <person name="Chapman J."/>
            <person name="Putnam N.H."/>
            <person name="Hellsten U."/>
            <person name="Kawashima T."/>
            <person name="Kuo A."/>
            <person name="Mitros T."/>
            <person name="Salamov A."/>
            <person name="Carpenter M.L."/>
            <person name="Signorovitch A.Y."/>
            <person name="Moreno M.A."/>
            <person name="Kamm K."/>
            <person name="Grimwood J."/>
            <person name="Schmutz J."/>
            <person name="Shapiro H."/>
            <person name="Grigoriev I.V."/>
            <person name="Buss L.W."/>
            <person name="Schierwater B."/>
            <person name="Dellaporta S.L."/>
            <person name="Rokhsar D.S."/>
        </authorList>
    </citation>
    <scope>NUCLEOTIDE SEQUENCE [LARGE SCALE GENOMIC DNA]</scope>
    <source>
        <strain evidence="2 3">Grell-BS-1999</strain>
    </source>
</reference>
<dbReference type="RefSeq" id="XP_002115723.1">
    <property type="nucleotide sequence ID" value="XM_002115687.1"/>
</dbReference>
<feature type="compositionally biased region" description="Polar residues" evidence="1">
    <location>
        <begin position="128"/>
        <end position="149"/>
    </location>
</feature>
<dbReference type="AlphaFoldDB" id="B3S678"/>
<sequence length="453" mass="52564">MSEQGTSNHYHYKIRNDQIRDQINSKIVSAKATSPILESFHDYQPPRNTHISPASDDDVQACRDILEAENSAHPRPHHQILQNSHVENITKSKTISESQDNHAINAQEGNKVIKRKKVKRKAKKNDRPSNLQSRPFIHESNQGMKAQNDIRQNDSFNLDKKLESIHKVTSLSKEAEIQLKSQNPSTYERNNLKQHDKEKTKQFTSQDKFHRQDPLENSVINEGTIDTDILRLRYQLTDADRRKLLHIVKFHTNDLEVLLRVHENKQRKTHQLSDKRNEFNEQDDKNINSEAQQSAHQKIVLGEAQLEENTHTYNKNIMPEKEYSDYDKSHTERQSDQQNYLNGNEYRQENILNKQTKLQSETSLRQPMLSNDYINQTAPSHETVSQLRQNITNKYGSDTESKQQNLLVTEGRKIYHQSASNVAAGKETMETPRRAAHLDISPESQGHSNNLLR</sequence>
<evidence type="ECO:0000313" key="2">
    <source>
        <dbReference type="EMBL" id="EDV21575.1"/>
    </source>
</evidence>
<gene>
    <name evidence="2" type="ORF">TRIADDRAFT_59707</name>
</gene>
<dbReference type="Proteomes" id="UP000009022">
    <property type="component" value="Unassembled WGS sequence"/>
</dbReference>
<protein>
    <submittedName>
        <fullName evidence="2">Uncharacterized protein</fullName>
    </submittedName>
</protein>
<feature type="compositionally biased region" description="Polar residues" evidence="1">
    <location>
        <begin position="179"/>
        <end position="189"/>
    </location>
</feature>
<evidence type="ECO:0000256" key="1">
    <source>
        <dbReference type="SAM" id="MobiDB-lite"/>
    </source>
</evidence>